<evidence type="ECO:0000313" key="3">
    <source>
        <dbReference type="Proteomes" id="UP000434580"/>
    </source>
</evidence>
<dbReference type="AlphaFoldDB" id="A0A5S9QRS0"/>
<gene>
    <name evidence="2" type="ORF">DPBNPPHM_02482</name>
</gene>
<dbReference type="EMBL" id="CACSII010000020">
    <property type="protein sequence ID" value="CAA0119576.1"/>
    <property type="molecule type" value="Genomic_DNA"/>
</dbReference>
<feature type="signal peptide" evidence="1">
    <location>
        <begin position="1"/>
        <end position="24"/>
    </location>
</feature>
<sequence>MSFKYPSAVVGVMLTTVYSMPLLAQNTEEQDPYRKYMPKAYIQKHEEALESKANDMPSMALAMALSSGESTDSGAEDPKRRHIVGRGFYTYDNIPAFQSALDLNSYQVYVNKPSSELSYTLSFDTQKIASELGYGANASVPIEGVNLVAENSFLNQFESNSKTTSIIYSFSYKYRYAITQADQGPVMMSDPALSLYESDPESFISTYGDRFVSQADVGGAIFIMIKVSFTSVKDKLAFEQKVGAELPGVASVGAYIKGSLDYDDTNGKVQMYALQVGGKPLELGKIVGTDGSNYYNFADVNALDDKLRAANDYIQSFAEQIDPNDAQTSVVLGSPSTMSYTSLGNIPQGDYLPEQPFNESVSDARKKLEEGYEHYLSIRDRGIAVARQVKTRAGQLIYGEDAEKLTNLINYYTSLESFYKDAENTAQQYCYLPGEEEKYCIVAADNLADLVYDAGFESQHQLEQVAADFGYTINIDDTLFAYPITSTTPIIDLMNKIPRSNLIEDDRGFGQIYALFNADGRYIGGASLLVSQYDIDLVGPSLPETWSLYTLANKRFDQFAFSGGYINMQWLNDTDRDGFGTTMLNADVSAPGLFVGINRLDGKRFKGVNYGDTAFKFGGKRSPAVLISDLFRSSQIFRFDHADTLSYGMPESRYCYSNGGNTAWLINERTGESDGGPIYSRQCVTARPGDVISWTVYWFLYDYAITKQWTISSPDNRHTHEVSYTTFGAGAVPAGNTLPSDIGHGTITVDAQL</sequence>
<evidence type="ECO:0000313" key="2">
    <source>
        <dbReference type="EMBL" id="CAA0119576.1"/>
    </source>
</evidence>
<name>A0A5S9QRS0_9GAMM</name>
<reference evidence="2 3" key="1">
    <citation type="submission" date="2019-11" db="EMBL/GenBank/DDBJ databases">
        <authorList>
            <person name="Holert J."/>
        </authorList>
    </citation>
    <scope>NUCLEOTIDE SEQUENCE [LARGE SCALE GENOMIC DNA]</scope>
    <source>
        <strain evidence="2">BC5_2</strain>
    </source>
</reference>
<keyword evidence="1" id="KW-0732">Signal</keyword>
<feature type="chain" id="PRO_5030138165" evidence="1">
    <location>
        <begin position="25"/>
        <end position="753"/>
    </location>
</feature>
<dbReference type="OrthoDB" id="5623073at2"/>
<accession>A0A5S9QRS0</accession>
<dbReference type="Proteomes" id="UP000434580">
    <property type="component" value="Unassembled WGS sequence"/>
</dbReference>
<organism evidence="2 3">
    <name type="scientific">BD1-7 clade bacterium</name>
    <dbReference type="NCBI Taxonomy" id="2029982"/>
    <lineage>
        <taxon>Bacteria</taxon>
        <taxon>Pseudomonadati</taxon>
        <taxon>Pseudomonadota</taxon>
        <taxon>Gammaproteobacteria</taxon>
        <taxon>Cellvibrionales</taxon>
        <taxon>Spongiibacteraceae</taxon>
        <taxon>BD1-7 clade</taxon>
    </lineage>
</organism>
<proteinExistence type="predicted"/>
<protein>
    <submittedName>
        <fullName evidence="2">Uncharacterized protein</fullName>
    </submittedName>
</protein>
<evidence type="ECO:0000256" key="1">
    <source>
        <dbReference type="SAM" id="SignalP"/>
    </source>
</evidence>